<feature type="region of interest" description="Disordered" evidence="7">
    <location>
        <begin position="86"/>
        <end position="180"/>
    </location>
</feature>
<dbReference type="VEuPathDB" id="PlasmoDB:PVP01_1246000"/>
<dbReference type="PANTHER" id="PTHR13421">
    <property type="entry name" value="SNRNA-ACTIVATING PROTEIN COMPLEX SUBUNIT 3"/>
    <property type="match status" value="1"/>
</dbReference>
<protein>
    <submittedName>
        <fullName evidence="8">snRNA-activating protein complex subunit 3, putative</fullName>
    </submittedName>
</protein>
<dbReference type="GO" id="GO:0019185">
    <property type="term" value="C:snRNA-activating protein complex"/>
    <property type="evidence" value="ECO:0007669"/>
    <property type="project" value="TreeGrafter"/>
</dbReference>
<comment type="similarity">
    <text evidence="2">Belongs to the SNAPC3/SRD2 family.</text>
</comment>
<sequence>MDERKDQSLSLPIPHFPVKLLFETDEYDFYKIKQREREESRSRGTTGVGDVLREGGASSLGSVCGSETESENERLFMSYLKSIAKRDTSNSRKGGGKGCRGHTGGSSRHSSSRHSSSRHSSSRHTNSPHSSADHGGGAKCTKQPSAEEPGEEGPSLLASLNSKSHDDSELTGRQPCHLFEKHPDLPISKELRWEWIYHTPPGTFTSAKVRLNDFQEECQRVERRLRGGALHIVTSIEGTQLAAPGDPLSKEAKAASCGPLIGALQSGVRCPNVGEIINHIVLHNCKNWQQKVDLEALRKEATNSKKERVLNRTKCFVPWLPPTEKNPFSKYQIIAKLKGKTLSKTFKLVCDFNNSLLKGVYINQNLLNTLYVGEAKRPLLVSPPLQNLSSNETFIISVSFYHPIRGIKIAEYEILSSQTLADLTDVFFCFDSSNYGLPQFEGSVYYIDGVLYPDLRSPSALDYSACILEFYKKKKESNFIRPPYKVLQHKAVIGQMEIPLYQRCCFLHQGNCEHRIIFNNIRQYNSLRDGESSKYPLRTFKPNIAKKLCLCCRKNMAQRIVLDCYLFKENPSYVCNCCFDLFLLDRQGHPVDALMKHFAYIDEV</sequence>
<name>A0A1G4HH96_PLAVI</name>
<gene>
    <name evidence="8" type="ORF">PVC01_120049800</name>
</gene>
<dbReference type="PANTHER" id="PTHR13421:SF16">
    <property type="entry name" value="SNRNA-ACTIVATING PROTEIN COMPLEX SUBUNIT 3"/>
    <property type="match status" value="1"/>
</dbReference>
<evidence type="ECO:0000256" key="2">
    <source>
        <dbReference type="ARBA" id="ARBA00010410"/>
    </source>
</evidence>
<evidence type="ECO:0000256" key="6">
    <source>
        <dbReference type="ARBA" id="ARBA00023242"/>
    </source>
</evidence>
<dbReference type="InterPro" id="IPR022042">
    <property type="entry name" value="snRNA-activating_su3"/>
</dbReference>
<dbReference type="GO" id="GO:0005634">
    <property type="term" value="C:nucleus"/>
    <property type="evidence" value="ECO:0007669"/>
    <property type="project" value="UniProtKB-SubCell"/>
</dbReference>
<feature type="compositionally biased region" description="Basic residues" evidence="7">
    <location>
        <begin position="110"/>
        <end position="122"/>
    </location>
</feature>
<dbReference type="Pfam" id="PF12251">
    <property type="entry name" value="SNAPC3"/>
    <property type="match status" value="1"/>
</dbReference>
<dbReference type="Proteomes" id="UP000305196">
    <property type="component" value="Chromosome 12"/>
</dbReference>
<organism evidence="8 9">
    <name type="scientific">Plasmodium vivax</name>
    <name type="common">malaria parasite P. vivax</name>
    <dbReference type="NCBI Taxonomy" id="5855"/>
    <lineage>
        <taxon>Eukaryota</taxon>
        <taxon>Sar</taxon>
        <taxon>Alveolata</taxon>
        <taxon>Apicomplexa</taxon>
        <taxon>Aconoidasida</taxon>
        <taxon>Haemosporida</taxon>
        <taxon>Plasmodiidae</taxon>
        <taxon>Plasmodium</taxon>
        <taxon>Plasmodium (Plasmodium)</taxon>
    </lineage>
</organism>
<keyword evidence="5" id="KW-0804">Transcription</keyword>
<dbReference type="GO" id="GO:0001006">
    <property type="term" value="F:RNA polymerase III type 3 promoter sequence-specific DNA binding"/>
    <property type="evidence" value="ECO:0007669"/>
    <property type="project" value="TreeGrafter"/>
</dbReference>
<evidence type="ECO:0000256" key="4">
    <source>
        <dbReference type="ARBA" id="ARBA00023125"/>
    </source>
</evidence>
<evidence type="ECO:0000313" key="9">
    <source>
        <dbReference type="Proteomes" id="UP000305196"/>
    </source>
</evidence>
<feature type="region of interest" description="Disordered" evidence="7">
    <location>
        <begin position="33"/>
        <end position="68"/>
    </location>
</feature>
<dbReference type="GO" id="GO:0000978">
    <property type="term" value="F:RNA polymerase II cis-regulatory region sequence-specific DNA binding"/>
    <property type="evidence" value="ECO:0007669"/>
    <property type="project" value="TreeGrafter"/>
</dbReference>
<evidence type="ECO:0000256" key="5">
    <source>
        <dbReference type="ARBA" id="ARBA00023163"/>
    </source>
</evidence>
<dbReference type="GO" id="GO:0003681">
    <property type="term" value="F:bent DNA binding"/>
    <property type="evidence" value="ECO:0007669"/>
    <property type="project" value="TreeGrafter"/>
</dbReference>
<feature type="compositionally biased region" description="Basic and acidic residues" evidence="7">
    <location>
        <begin position="33"/>
        <end position="42"/>
    </location>
</feature>
<dbReference type="EMBL" id="LT615267">
    <property type="protein sequence ID" value="SCO74304.1"/>
    <property type="molecule type" value="Genomic_DNA"/>
</dbReference>
<comment type="subcellular location">
    <subcellularLocation>
        <location evidence="1">Nucleus</location>
    </subcellularLocation>
</comment>
<reference evidence="8 9" key="1">
    <citation type="submission" date="2016-07" db="EMBL/GenBank/DDBJ databases">
        <authorList>
            <consortium name="Pathogen Informatics"/>
        </authorList>
    </citation>
    <scope>NUCLEOTIDE SEQUENCE [LARGE SCALE GENOMIC DNA]</scope>
</reference>
<dbReference type="VEuPathDB" id="PlasmoDB:PVW1_120060800"/>
<evidence type="ECO:0000313" key="8">
    <source>
        <dbReference type="EMBL" id="SCO74304.1"/>
    </source>
</evidence>
<evidence type="ECO:0000256" key="1">
    <source>
        <dbReference type="ARBA" id="ARBA00004123"/>
    </source>
</evidence>
<keyword evidence="6" id="KW-0539">Nucleus</keyword>
<keyword evidence="4" id="KW-0238">DNA-binding</keyword>
<proteinExistence type="inferred from homology"/>
<dbReference type="VEuPathDB" id="PlasmoDB:PVPAM_120051200"/>
<evidence type="ECO:0000256" key="3">
    <source>
        <dbReference type="ARBA" id="ARBA00023015"/>
    </source>
</evidence>
<dbReference type="GO" id="GO:0042796">
    <property type="term" value="P:snRNA transcription by RNA polymerase III"/>
    <property type="evidence" value="ECO:0007669"/>
    <property type="project" value="TreeGrafter"/>
</dbReference>
<evidence type="ECO:0000256" key="7">
    <source>
        <dbReference type="SAM" id="MobiDB-lite"/>
    </source>
</evidence>
<accession>A0A1G4HH96</accession>
<dbReference type="VEuPathDB" id="PlasmoDB:PVX_117415"/>
<dbReference type="GO" id="GO:0001046">
    <property type="term" value="F:core promoter sequence-specific DNA binding"/>
    <property type="evidence" value="ECO:0007669"/>
    <property type="project" value="TreeGrafter"/>
</dbReference>
<keyword evidence="3" id="KW-0805">Transcription regulation</keyword>
<dbReference type="GO" id="GO:0042795">
    <property type="term" value="P:snRNA transcription by RNA polymerase II"/>
    <property type="evidence" value="ECO:0007669"/>
    <property type="project" value="TreeGrafter"/>
</dbReference>
<dbReference type="AlphaFoldDB" id="A0A1G4HH96"/>